<keyword evidence="3" id="KW-0805">Transcription regulation</keyword>
<dbReference type="SUPFAM" id="SSF52172">
    <property type="entry name" value="CheY-like"/>
    <property type="match status" value="1"/>
</dbReference>
<evidence type="ECO:0000256" key="6">
    <source>
        <dbReference type="PROSITE-ProRule" id="PRU00169"/>
    </source>
</evidence>
<name>A0ABW1JDH3_9ACTN</name>
<dbReference type="Gene3D" id="1.10.10.10">
    <property type="entry name" value="Winged helix-like DNA-binding domain superfamily/Winged helix DNA-binding domain"/>
    <property type="match status" value="1"/>
</dbReference>
<dbReference type="SUPFAM" id="SSF46894">
    <property type="entry name" value="C-terminal effector domain of the bipartite response regulators"/>
    <property type="match status" value="1"/>
</dbReference>
<comment type="caution">
    <text evidence="10">The sequence shown here is derived from an EMBL/GenBank/DDBJ whole genome shotgun (WGS) entry which is preliminary data.</text>
</comment>
<keyword evidence="11" id="KW-1185">Reference proteome</keyword>
<feature type="modified residue" description="4-aspartylphosphate" evidence="6">
    <location>
        <position position="53"/>
    </location>
</feature>
<dbReference type="Gene3D" id="3.40.50.2300">
    <property type="match status" value="1"/>
</dbReference>
<keyword evidence="4 7" id="KW-0238">DNA-binding</keyword>
<evidence type="ECO:0000256" key="3">
    <source>
        <dbReference type="ARBA" id="ARBA00023015"/>
    </source>
</evidence>
<evidence type="ECO:0000256" key="4">
    <source>
        <dbReference type="ARBA" id="ARBA00023125"/>
    </source>
</evidence>
<dbReference type="SMART" id="SM00862">
    <property type="entry name" value="Trans_reg_C"/>
    <property type="match status" value="1"/>
</dbReference>
<feature type="domain" description="Response regulatory" evidence="8">
    <location>
        <begin position="4"/>
        <end position="117"/>
    </location>
</feature>
<keyword evidence="2" id="KW-0902">Two-component regulatory system</keyword>
<reference evidence="11" key="1">
    <citation type="journal article" date="2019" name="Int. J. Syst. Evol. Microbiol.">
        <title>The Global Catalogue of Microorganisms (GCM) 10K type strain sequencing project: providing services to taxonomists for standard genome sequencing and annotation.</title>
        <authorList>
            <consortium name="The Broad Institute Genomics Platform"/>
            <consortium name="The Broad Institute Genome Sequencing Center for Infectious Disease"/>
            <person name="Wu L."/>
            <person name="Ma J."/>
        </authorList>
    </citation>
    <scope>NUCLEOTIDE SEQUENCE [LARGE SCALE GENOMIC DNA]</scope>
    <source>
        <strain evidence="11">KACC 14249</strain>
    </source>
</reference>
<dbReference type="InterPro" id="IPR011006">
    <property type="entry name" value="CheY-like_superfamily"/>
</dbReference>
<dbReference type="Pfam" id="PF00486">
    <property type="entry name" value="Trans_reg_C"/>
    <property type="match status" value="1"/>
</dbReference>
<evidence type="ECO:0000313" key="11">
    <source>
        <dbReference type="Proteomes" id="UP001596189"/>
    </source>
</evidence>
<gene>
    <name evidence="10" type="ORF">ACFQDO_09510</name>
</gene>
<dbReference type="InterPro" id="IPR039420">
    <property type="entry name" value="WalR-like"/>
</dbReference>
<evidence type="ECO:0000256" key="1">
    <source>
        <dbReference type="ARBA" id="ARBA00022553"/>
    </source>
</evidence>
<dbReference type="CDD" id="cd17574">
    <property type="entry name" value="REC_OmpR"/>
    <property type="match status" value="1"/>
</dbReference>
<dbReference type="Gene3D" id="6.10.250.690">
    <property type="match status" value="1"/>
</dbReference>
<proteinExistence type="predicted"/>
<evidence type="ECO:0000259" key="9">
    <source>
        <dbReference type="PROSITE" id="PS51755"/>
    </source>
</evidence>
<dbReference type="SMART" id="SM00448">
    <property type="entry name" value="REC"/>
    <property type="match status" value="1"/>
</dbReference>
<feature type="DNA-binding region" description="OmpR/PhoB-type" evidence="7">
    <location>
        <begin position="147"/>
        <end position="247"/>
    </location>
</feature>
<dbReference type="PANTHER" id="PTHR48111:SF21">
    <property type="entry name" value="DNA-BINDING DUAL MASTER TRANSCRIPTIONAL REGULATOR RPAA"/>
    <property type="match status" value="1"/>
</dbReference>
<dbReference type="CDD" id="cd00383">
    <property type="entry name" value="trans_reg_C"/>
    <property type="match status" value="1"/>
</dbReference>
<keyword evidence="5" id="KW-0804">Transcription</keyword>
<dbReference type="InterPro" id="IPR036388">
    <property type="entry name" value="WH-like_DNA-bd_sf"/>
</dbReference>
<dbReference type="PROSITE" id="PS50110">
    <property type="entry name" value="RESPONSE_REGULATORY"/>
    <property type="match status" value="1"/>
</dbReference>
<sequence>MATRLLVLEDDDGIRSALALALEDEGYEVLEHADAEHALATVADERVDLMLVDLMLGGMDGFTFIRRARPMSQAPIIVLSARAGTDDIVAALEAGADDYVTKPFVVEEVSARLRALLRRPPAADPAEAAAQAPGPAGADQPEDHAAAMVLDAETGLTLDHAAGAVRRGQTQVHLTLTEFRLLCELASPPGHVLSRRTLLERVWDRGFFGDERIVDVHIRRLRTKIERDAGAPELVVTVRGLGYRLDPR</sequence>
<evidence type="ECO:0000256" key="7">
    <source>
        <dbReference type="PROSITE-ProRule" id="PRU01091"/>
    </source>
</evidence>
<evidence type="ECO:0000256" key="2">
    <source>
        <dbReference type="ARBA" id="ARBA00023012"/>
    </source>
</evidence>
<dbReference type="InterPro" id="IPR016032">
    <property type="entry name" value="Sig_transdc_resp-reg_C-effctor"/>
</dbReference>
<keyword evidence="1 6" id="KW-0597">Phosphoprotein</keyword>
<protein>
    <submittedName>
        <fullName evidence="10">Response regulator transcription factor</fullName>
    </submittedName>
</protein>
<evidence type="ECO:0000313" key="10">
    <source>
        <dbReference type="EMBL" id="MFC6007364.1"/>
    </source>
</evidence>
<dbReference type="PANTHER" id="PTHR48111">
    <property type="entry name" value="REGULATOR OF RPOS"/>
    <property type="match status" value="1"/>
</dbReference>
<dbReference type="RefSeq" id="WP_345716166.1">
    <property type="nucleotide sequence ID" value="NZ_BAABFP010000004.1"/>
</dbReference>
<dbReference type="PROSITE" id="PS51755">
    <property type="entry name" value="OMPR_PHOB"/>
    <property type="match status" value="1"/>
</dbReference>
<dbReference type="InterPro" id="IPR001867">
    <property type="entry name" value="OmpR/PhoB-type_DNA-bd"/>
</dbReference>
<dbReference type="InterPro" id="IPR001789">
    <property type="entry name" value="Sig_transdc_resp-reg_receiver"/>
</dbReference>
<accession>A0ABW1JDH3</accession>
<dbReference type="Proteomes" id="UP001596189">
    <property type="component" value="Unassembled WGS sequence"/>
</dbReference>
<evidence type="ECO:0000256" key="5">
    <source>
        <dbReference type="ARBA" id="ARBA00023163"/>
    </source>
</evidence>
<evidence type="ECO:0000259" key="8">
    <source>
        <dbReference type="PROSITE" id="PS50110"/>
    </source>
</evidence>
<feature type="domain" description="OmpR/PhoB-type" evidence="9">
    <location>
        <begin position="147"/>
        <end position="247"/>
    </location>
</feature>
<organism evidence="10 11">
    <name type="scientific">Angustibacter luteus</name>
    <dbReference type="NCBI Taxonomy" id="658456"/>
    <lineage>
        <taxon>Bacteria</taxon>
        <taxon>Bacillati</taxon>
        <taxon>Actinomycetota</taxon>
        <taxon>Actinomycetes</taxon>
        <taxon>Kineosporiales</taxon>
        <taxon>Kineosporiaceae</taxon>
    </lineage>
</organism>
<dbReference type="Pfam" id="PF00072">
    <property type="entry name" value="Response_reg"/>
    <property type="match status" value="1"/>
</dbReference>
<dbReference type="EMBL" id="JBHSRD010000003">
    <property type="protein sequence ID" value="MFC6007364.1"/>
    <property type="molecule type" value="Genomic_DNA"/>
</dbReference>